<dbReference type="Proteomes" id="UP001526446">
    <property type="component" value="Unassembled WGS sequence"/>
</dbReference>
<evidence type="ECO:0000256" key="3">
    <source>
        <dbReference type="ARBA" id="ARBA00023080"/>
    </source>
</evidence>
<comment type="caution">
    <text evidence="4">Lacks conserved residue(s) required for the propagation of feature annotation.</text>
</comment>
<evidence type="ECO:0000256" key="1">
    <source>
        <dbReference type="ARBA" id="ARBA00001968"/>
    </source>
</evidence>
<evidence type="ECO:0000256" key="2">
    <source>
        <dbReference type="ARBA" id="ARBA00022801"/>
    </source>
</evidence>
<comment type="cofactor">
    <cofactor evidence="1 4">
        <name>a divalent metal cation</name>
        <dbReference type="ChEBI" id="CHEBI:60240"/>
    </cofactor>
</comment>
<dbReference type="PIRSF" id="PIRSF006305">
    <property type="entry name" value="Maf"/>
    <property type="match status" value="1"/>
</dbReference>
<comment type="similarity">
    <text evidence="4">Belongs to the Maf family.</text>
</comment>
<comment type="catalytic activity">
    <reaction evidence="4">
        <text>a 2'-deoxyribonucleoside 5'-triphosphate + H2O = a 2'-deoxyribonucleoside 5'-phosphate + diphosphate + H(+)</text>
        <dbReference type="Rhea" id="RHEA:44644"/>
        <dbReference type="ChEBI" id="CHEBI:15377"/>
        <dbReference type="ChEBI" id="CHEBI:15378"/>
        <dbReference type="ChEBI" id="CHEBI:33019"/>
        <dbReference type="ChEBI" id="CHEBI:61560"/>
        <dbReference type="ChEBI" id="CHEBI:65317"/>
        <dbReference type="EC" id="3.6.1.9"/>
    </reaction>
</comment>
<dbReference type="InterPro" id="IPR029001">
    <property type="entry name" value="ITPase-like_fam"/>
</dbReference>
<dbReference type="SUPFAM" id="SSF52972">
    <property type="entry name" value="ITPase-like"/>
    <property type="match status" value="1"/>
</dbReference>
<gene>
    <name evidence="5" type="ORF">OQ252_04105</name>
</gene>
<dbReference type="HAMAP" id="MF_00528">
    <property type="entry name" value="Maf"/>
    <property type="match status" value="1"/>
</dbReference>
<keyword evidence="3 4" id="KW-0546">Nucleotide metabolism</keyword>
<name>A0ABT3Q5N0_9PROT</name>
<feature type="active site" description="Proton acceptor" evidence="4">
    <location>
        <position position="89"/>
    </location>
</feature>
<proteinExistence type="inferred from homology"/>
<keyword evidence="2 4" id="KW-0378">Hydrolase</keyword>
<dbReference type="Pfam" id="PF02545">
    <property type="entry name" value="Maf"/>
    <property type="match status" value="1"/>
</dbReference>
<comment type="subcellular location">
    <subcellularLocation>
        <location evidence="4">Cytoplasm</location>
    </subcellularLocation>
</comment>
<dbReference type="InterPro" id="IPR003697">
    <property type="entry name" value="Maf-like"/>
</dbReference>
<dbReference type="EMBL" id="JAPIUX010000002">
    <property type="protein sequence ID" value="MCX2560588.1"/>
    <property type="molecule type" value="Genomic_DNA"/>
</dbReference>
<comment type="catalytic activity">
    <reaction evidence="4">
        <text>a ribonucleoside 5'-triphosphate + H2O = a ribonucleoside 5'-phosphate + diphosphate + H(+)</text>
        <dbReference type="Rhea" id="RHEA:23996"/>
        <dbReference type="ChEBI" id="CHEBI:15377"/>
        <dbReference type="ChEBI" id="CHEBI:15378"/>
        <dbReference type="ChEBI" id="CHEBI:33019"/>
        <dbReference type="ChEBI" id="CHEBI:58043"/>
        <dbReference type="ChEBI" id="CHEBI:61557"/>
        <dbReference type="EC" id="3.6.1.9"/>
    </reaction>
</comment>
<dbReference type="RefSeq" id="WP_166120111.1">
    <property type="nucleotide sequence ID" value="NZ_JAPIUX010000002.1"/>
</dbReference>
<keyword evidence="6" id="KW-1185">Reference proteome</keyword>
<reference evidence="5 6" key="1">
    <citation type="submission" date="2022-11" db="EMBL/GenBank/DDBJ databases">
        <title>Genome sequencing of Acetobacter type strain.</title>
        <authorList>
            <person name="Heo J."/>
            <person name="Lee D."/>
            <person name="Han B.-H."/>
            <person name="Hong S.-B."/>
            <person name="Kwon S.-W."/>
        </authorList>
    </citation>
    <scope>NUCLEOTIDE SEQUENCE [LARGE SCALE GENOMIC DNA]</scope>
    <source>
        <strain evidence="5 6">KACC 21251</strain>
    </source>
</reference>
<accession>A0ABT3Q5N0</accession>
<comment type="caution">
    <text evidence="5">The sequence shown here is derived from an EMBL/GenBank/DDBJ whole genome shotgun (WGS) entry which is preliminary data.</text>
</comment>
<dbReference type="Gene3D" id="3.90.950.10">
    <property type="match status" value="1"/>
</dbReference>
<evidence type="ECO:0000313" key="5">
    <source>
        <dbReference type="EMBL" id="MCX2560588.1"/>
    </source>
</evidence>
<organism evidence="5 6">
    <name type="scientific">Acetobacter farinalis</name>
    <dbReference type="NCBI Taxonomy" id="1260984"/>
    <lineage>
        <taxon>Bacteria</taxon>
        <taxon>Pseudomonadati</taxon>
        <taxon>Pseudomonadota</taxon>
        <taxon>Alphaproteobacteria</taxon>
        <taxon>Acetobacterales</taxon>
        <taxon>Acetobacteraceae</taxon>
        <taxon>Acetobacter</taxon>
    </lineage>
</organism>
<dbReference type="PANTHER" id="PTHR43213:SF5">
    <property type="entry name" value="BIFUNCTIONAL DTTP_UTP PYROPHOSPHATASE_METHYLTRANSFERASE PROTEIN-RELATED"/>
    <property type="match status" value="1"/>
</dbReference>
<comment type="function">
    <text evidence="4">Nucleoside triphosphate pyrophosphatase. May have a dual role in cell division arrest and in preventing the incorporation of modified nucleotides into cellular nucleic acids.</text>
</comment>
<sequence length="212" mass="23014">MSDLVLKPTPIQDSRHKLVLASGSAIRRTLLENAGLTVSVITPTVEEDSFKHAGRQEGAAPETVALRLAEAKALSVSAMCEDAFVIGADQMLSCHGVWYDKPADLAAARQQLLALRGQEHSLHTAVVICRNGRVVWRHLSQPVLTMRLFSEAFLEAYLAAEGEECLYSVGAYRIEGPGLHLFARMEGDQTAILGLPLLPVLEGLRELGVLFS</sequence>
<dbReference type="CDD" id="cd00555">
    <property type="entry name" value="Maf"/>
    <property type="match status" value="1"/>
</dbReference>
<evidence type="ECO:0000313" key="6">
    <source>
        <dbReference type="Proteomes" id="UP001526446"/>
    </source>
</evidence>
<dbReference type="EC" id="3.6.1.9" evidence="4"/>
<keyword evidence="4" id="KW-0963">Cytoplasm</keyword>
<protein>
    <recommendedName>
        <fullName evidence="4">Nucleoside triphosphate pyrophosphatase</fullName>
        <ecNumber evidence="4">3.6.1.9</ecNumber>
    </recommendedName>
    <alternativeName>
        <fullName evidence="4">Nucleotide pyrophosphatase</fullName>
        <shortName evidence="4">Nucleotide PPase</shortName>
    </alternativeName>
</protein>
<dbReference type="PANTHER" id="PTHR43213">
    <property type="entry name" value="BIFUNCTIONAL DTTP/UTP PYROPHOSPHATASE/METHYLTRANSFERASE PROTEIN-RELATED"/>
    <property type="match status" value="1"/>
</dbReference>
<evidence type="ECO:0000256" key="4">
    <source>
        <dbReference type="HAMAP-Rule" id="MF_00528"/>
    </source>
</evidence>